<name>A0A1U7LNS0_NEOID</name>
<evidence type="ECO:0000259" key="3">
    <source>
        <dbReference type="Pfam" id="PF00248"/>
    </source>
</evidence>
<evidence type="ECO:0000256" key="2">
    <source>
        <dbReference type="ARBA" id="ARBA00038157"/>
    </source>
</evidence>
<dbReference type="InterPro" id="IPR023210">
    <property type="entry name" value="NADP_OxRdtase_dom"/>
</dbReference>
<reference evidence="4 5" key="1">
    <citation type="submission" date="2016-04" db="EMBL/GenBank/DDBJ databases">
        <title>Evolutionary innovation and constraint leading to complex multicellularity in the Ascomycota.</title>
        <authorList>
            <person name="Cisse O."/>
            <person name="Nguyen A."/>
            <person name="Hewitt D.A."/>
            <person name="Jedd G."/>
            <person name="Stajich J.E."/>
        </authorList>
    </citation>
    <scope>NUCLEOTIDE SEQUENCE [LARGE SCALE GENOMIC DNA]</scope>
    <source>
        <strain evidence="4 5">DAH-3</strain>
    </source>
</reference>
<dbReference type="SUPFAM" id="SSF51430">
    <property type="entry name" value="NAD(P)-linked oxidoreductase"/>
    <property type="match status" value="1"/>
</dbReference>
<keyword evidence="5" id="KW-1185">Reference proteome</keyword>
<dbReference type="AlphaFoldDB" id="A0A1U7LNS0"/>
<dbReference type="InterPro" id="IPR050523">
    <property type="entry name" value="AKR_Detox_Biosynth"/>
</dbReference>
<gene>
    <name evidence="4" type="ORF">NEOLI_004462</name>
</gene>
<dbReference type="Pfam" id="PF00248">
    <property type="entry name" value="Aldo_ket_red"/>
    <property type="match status" value="1"/>
</dbReference>
<evidence type="ECO:0000256" key="1">
    <source>
        <dbReference type="ARBA" id="ARBA00023002"/>
    </source>
</evidence>
<dbReference type="EMBL" id="LXFE01000945">
    <property type="protein sequence ID" value="OLL24171.1"/>
    <property type="molecule type" value="Genomic_DNA"/>
</dbReference>
<dbReference type="GO" id="GO:0016491">
    <property type="term" value="F:oxidoreductase activity"/>
    <property type="evidence" value="ECO:0007669"/>
    <property type="project" value="UniProtKB-KW"/>
</dbReference>
<dbReference type="PANTHER" id="PTHR43364">
    <property type="entry name" value="NADH-SPECIFIC METHYLGLYOXAL REDUCTASE-RELATED"/>
    <property type="match status" value="1"/>
</dbReference>
<dbReference type="Gene3D" id="3.20.20.100">
    <property type="entry name" value="NADP-dependent oxidoreductase domain"/>
    <property type="match status" value="1"/>
</dbReference>
<dbReference type="InterPro" id="IPR036812">
    <property type="entry name" value="NAD(P)_OxRdtase_dom_sf"/>
</dbReference>
<dbReference type="GO" id="GO:0005829">
    <property type="term" value="C:cytosol"/>
    <property type="evidence" value="ECO:0007669"/>
    <property type="project" value="UniProtKB-ARBA"/>
</dbReference>
<dbReference type="Proteomes" id="UP000186594">
    <property type="component" value="Unassembled WGS sequence"/>
</dbReference>
<dbReference type="FunFam" id="3.20.20.100:FF:000004">
    <property type="entry name" value="Oxidoreductase, aldo/keto reductase"/>
    <property type="match status" value="1"/>
</dbReference>
<evidence type="ECO:0000313" key="5">
    <source>
        <dbReference type="Proteomes" id="UP000186594"/>
    </source>
</evidence>
<dbReference type="STRING" id="1198029.A0A1U7LNS0"/>
<dbReference type="OrthoDB" id="1720422at2759"/>
<comment type="similarity">
    <text evidence="2">Belongs to the aldo/keto reductase family. Aldo/keto reductase 2 subfamily.</text>
</comment>
<proteinExistence type="inferred from homology"/>
<organism evidence="4 5">
    <name type="scientific">Neolecta irregularis (strain DAH-3)</name>
    <dbReference type="NCBI Taxonomy" id="1198029"/>
    <lineage>
        <taxon>Eukaryota</taxon>
        <taxon>Fungi</taxon>
        <taxon>Dikarya</taxon>
        <taxon>Ascomycota</taxon>
        <taxon>Taphrinomycotina</taxon>
        <taxon>Neolectales</taxon>
        <taxon>Neolectaceae</taxon>
        <taxon>Neolecta</taxon>
    </lineage>
</organism>
<evidence type="ECO:0000313" key="4">
    <source>
        <dbReference type="EMBL" id="OLL24171.1"/>
    </source>
</evidence>
<accession>A0A1U7LNS0</accession>
<dbReference type="OMA" id="MPAWRFM"/>
<feature type="domain" description="NADP-dependent oxidoreductase" evidence="3">
    <location>
        <begin position="3"/>
        <end position="331"/>
    </location>
</feature>
<dbReference type="PANTHER" id="PTHR43364:SF15">
    <property type="entry name" value="ARYL-ALCOHOL DEHYDROGENASE AAD16-RELATED"/>
    <property type="match status" value="1"/>
</dbReference>
<dbReference type="CDD" id="cd19079">
    <property type="entry name" value="AKR_EcYajO-like"/>
    <property type="match status" value="1"/>
</dbReference>
<comment type="caution">
    <text evidence="4">The sequence shown here is derived from an EMBL/GenBank/DDBJ whole genome shotgun (WGS) entry which is preliminary data.</text>
</comment>
<keyword evidence="1" id="KW-0560">Oxidoreductase</keyword>
<protein>
    <submittedName>
        <fullName evidence="4">Versiconal hemiacetal acetate reductase</fullName>
    </submittedName>
</protein>
<sequence length="342" mass="39088">MSYGSDQWQDWVLNEDKSLPLLKAAYDKGINSWDTADVYSNGESERIIAKAIEKYNIPREKLVIMTKLFFAVPEAPNELRFGQSEKELEKQGPKYVNQSGLSRKHIFDAVEKSLARLQTSYIDVLQIHRYDPTVSCEEVMEALHGTYSPQDVTTTDCLCLDIVKCGKVRYIGASSMWTYQFQTLQFTAKLNGWTQFISMQNFYNLVYREEEREMMKYLKETGVGSIPWSPLARGLLSKPWDDSSSTRSTTDTMLTAFKNKTDVSDKEIVERTLELSKKYGKTMSQIATAWILAKPTVTAPIVGFRDQSHMDDLIAALDINLSAEDIRYLEEPYIPKAVFGHE</sequence>